<evidence type="ECO:0000256" key="2">
    <source>
        <dbReference type="ARBA" id="ARBA00022692"/>
    </source>
</evidence>
<feature type="compositionally biased region" description="Pro residues" evidence="5">
    <location>
        <begin position="425"/>
        <end position="435"/>
    </location>
</feature>
<feature type="transmembrane region" description="Helical" evidence="6">
    <location>
        <begin position="6"/>
        <end position="29"/>
    </location>
</feature>
<feature type="domain" description="O-antigen ligase-related" evidence="7">
    <location>
        <begin position="206"/>
        <end position="335"/>
    </location>
</feature>
<dbReference type="InterPro" id="IPR051533">
    <property type="entry name" value="WaaL-like"/>
</dbReference>
<dbReference type="InterPro" id="IPR007016">
    <property type="entry name" value="O-antigen_ligase-rel_domated"/>
</dbReference>
<comment type="subcellular location">
    <subcellularLocation>
        <location evidence="1">Membrane</location>
        <topology evidence="1">Multi-pass membrane protein</topology>
    </subcellularLocation>
</comment>
<keyword evidence="8" id="KW-0436">Ligase</keyword>
<keyword evidence="2 6" id="KW-0812">Transmembrane</keyword>
<feature type="transmembrane region" description="Helical" evidence="6">
    <location>
        <begin position="67"/>
        <end position="88"/>
    </location>
</feature>
<dbReference type="PANTHER" id="PTHR37422:SF13">
    <property type="entry name" value="LIPOPOLYSACCHARIDE BIOSYNTHESIS PROTEIN PA4999-RELATED"/>
    <property type="match status" value="1"/>
</dbReference>
<feature type="compositionally biased region" description="Low complexity" evidence="5">
    <location>
        <begin position="493"/>
        <end position="508"/>
    </location>
</feature>
<proteinExistence type="predicted"/>
<evidence type="ECO:0000256" key="3">
    <source>
        <dbReference type="ARBA" id="ARBA00022989"/>
    </source>
</evidence>
<evidence type="ECO:0000313" key="9">
    <source>
        <dbReference type="Proteomes" id="UP000319927"/>
    </source>
</evidence>
<dbReference type="Pfam" id="PF04932">
    <property type="entry name" value="Wzy_C"/>
    <property type="match status" value="1"/>
</dbReference>
<feature type="transmembrane region" description="Helical" evidence="6">
    <location>
        <begin position="100"/>
        <end position="122"/>
    </location>
</feature>
<reference evidence="8 9" key="1">
    <citation type="submission" date="2019-06" db="EMBL/GenBank/DDBJ databases">
        <title>Sequencing the genomes of 1000 actinobacteria strains.</title>
        <authorList>
            <person name="Klenk H.-P."/>
        </authorList>
    </citation>
    <scope>NUCLEOTIDE SEQUENCE [LARGE SCALE GENOMIC DNA]</scope>
    <source>
        <strain evidence="8 9">DSM 102131</strain>
    </source>
</reference>
<feature type="transmembrane region" description="Helical" evidence="6">
    <location>
        <begin position="379"/>
        <end position="395"/>
    </location>
</feature>
<evidence type="ECO:0000256" key="4">
    <source>
        <dbReference type="ARBA" id="ARBA00023136"/>
    </source>
</evidence>
<sequence>MFALVPLWWALGAFYLGWSVFGVVLLALLVTRGRVALPPGSAAWLVFLTLVLLSATRLDRVTAYLTFGLRFGFLATALVVCVYVHTLVRDGTRWDRVLRPLGWYWLGVVALGWLAVLMPTFALTTPVEMALPHSISGERFIQALTHVRANEFNPQSRTPIYRTAAPYPYTNNWGTAYALLVPCVLAYLTSVRTGRFRVALWVSLPLSVVPAFLTLNRGMFLGLGAGLLYLGLRALVRGNARLIVSIGGLVVLVWVVSLVVPVQEMIDARVSSTDTNVDRMDLYVRTWQAVERSPLLGYGAPKSVDTTLAEEPLGTQGLIWQILYSHGIPALVVFLGWLVLVARRLAAAVSPAGHWLSTVPVIALVVIPVYAYIDPNLSVIFFAVGAGLAAVGGPVNRASTGPSTMAQPVPLAPWRTRGVGRATVPAPPLPPPAPQPATGVAAVPLRMPEPPAPPSAPAPPPATVPAPGAAPVVPPATVPAPRSAPAAPPATVPAPNAAPVVPAPRSATAPPPSITPPSTAAETPTGVPAPRAATAPPPSAAPPATTAAEVTSALPAPRAATAPPPAPATPAQSAGTAVPAPRAATTPPPAPAPTVPAAAEAARPPASEPDRPVADAPRQGGAA</sequence>
<evidence type="ECO:0000259" key="7">
    <source>
        <dbReference type="Pfam" id="PF04932"/>
    </source>
</evidence>
<dbReference type="GO" id="GO:0016020">
    <property type="term" value="C:membrane"/>
    <property type="evidence" value="ECO:0007669"/>
    <property type="project" value="UniProtKB-SubCell"/>
</dbReference>
<evidence type="ECO:0000313" key="8">
    <source>
        <dbReference type="EMBL" id="TWG28702.1"/>
    </source>
</evidence>
<feature type="compositionally biased region" description="Low complexity" evidence="5">
    <location>
        <begin position="516"/>
        <end position="534"/>
    </location>
</feature>
<keyword evidence="3 6" id="KW-1133">Transmembrane helix</keyword>
<evidence type="ECO:0000256" key="1">
    <source>
        <dbReference type="ARBA" id="ARBA00004141"/>
    </source>
</evidence>
<evidence type="ECO:0000256" key="6">
    <source>
        <dbReference type="SAM" id="Phobius"/>
    </source>
</evidence>
<feature type="compositionally biased region" description="Low complexity" evidence="5">
    <location>
        <begin position="595"/>
        <end position="605"/>
    </location>
</feature>
<protein>
    <submittedName>
        <fullName evidence="8">O-antigen ligase-like membrane protein</fullName>
    </submittedName>
</protein>
<feature type="transmembrane region" description="Helical" evidence="6">
    <location>
        <begin position="352"/>
        <end position="373"/>
    </location>
</feature>
<accession>A0A561WXV3</accession>
<dbReference type="GO" id="GO:0016874">
    <property type="term" value="F:ligase activity"/>
    <property type="evidence" value="ECO:0007669"/>
    <property type="project" value="UniProtKB-KW"/>
</dbReference>
<feature type="transmembrane region" description="Helical" evidence="6">
    <location>
        <begin position="318"/>
        <end position="340"/>
    </location>
</feature>
<organism evidence="8 9">
    <name type="scientific">Micromonospora palomenae</name>
    <dbReference type="NCBI Taxonomy" id="1461247"/>
    <lineage>
        <taxon>Bacteria</taxon>
        <taxon>Bacillati</taxon>
        <taxon>Actinomycetota</taxon>
        <taxon>Actinomycetes</taxon>
        <taxon>Micromonosporales</taxon>
        <taxon>Micromonosporaceae</taxon>
        <taxon>Micromonospora</taxon>
    </lineage>
</organism>
<feature type="transmembrane region" description="Helical" evidence="6">
    <location>
        <begin position="243"/>
        <end position="262"/>
    </location>
</feature>
<feature type="compositionally biased region" description="Pro residues" evidence="5">
    <location>
        <begin position="447"/>
        <end position="464"/>
    </location>
</feature>
<dbReference type="EMBL" id="VIXA01000001">
    <property type="protein sequence ID" value="TWG28702.1"/>
    <property type="molecule type" value="Genomic_DNA"/>
</dbReference>
<feature type="region of interest" description="Disordered" evidence="5">
    <location>
        <begin position="422"/>
        <end position="623"/>
    </location>
</feature>
<feature type="transmembrane region" description="Helical" evidence="6">
    <location>
        <begin position="36"/>
        <end position="55"/>
    </location>
</feature>
<evidence type="ECO:0000256" key="5">
    <source>
        <dbReference type="SAM" id="MobiDB-lite"/>
    </source>
</evidence>
<dbReference type="AlphaFoldDB" id="A0A561WXV3"/>
<feature type="transmembrane region" description="Helical" evidence="6">
    <location>
        <begin position="172"/>
        <end position="189"/>
    </location>
</feature>
<gene>
    <name evidence="8" type="ORF">FHX75_111860</name>
</gene>
<dbReference type="Proteomes" id="UP000319927">
    <property type="component" value="Unassembled WGS sequence"/>
</dbReference>
<comment type="caution">
    <text evidence="8">The sequence shown here is derived from an EMBL/GenBank/DDBJ whole genome shotgun (WGS) entry which is preliminary data.</text>
</comment>
<keyword evidence="9" id="KW-1185">Reference proteome</keyword>
<name>A0A561WXV3_9ACTN</name>
<keyword evidence="4 6" id="KW-0472">Membrane</keyword>
<dbReference type="PANTHER" id="PTHR37422">
    <property type="entry name" value="TEICHURONIC ACID BIOSYNTHESIS PROTEIN TUAE"/>
    <property type="match status" value="1"/>
</dbReference>
<feature type="transmembrane region" description="Helical" evidence="6">
    <location>
        <begin position="196"/>
        <end position="213"/>
    </location>
</feature>
<feature type="compositionally biased region" description="Low complexity" evidence="5">
    <location>
        <begin position="569"/>
        <end position="585"/>
    </location>
</feature>
<feature type="compositionally biased region" description="Low complexity" evidence="5">
    <location>
        <begin position="542"/>
        <end position="561"/>
    </location>
</feature>